<keyword evidence="1" id="KW-0812">Transmembrane</keyword>
<dbReference type="Proteomes" id="UP001234989">
    <property type="component" value="Chromosome 3"/>
</dbReference>
<evidence type="ECO:0000256" key="1">
    <source>
        <dbReference type="SAM" id="Phobius"/>
    </source>
</evidence>
<proteinExistence type="predicted"/>
<accession>A0AAF0QBD9</accession>
<feature type="transmembrane region" description="Helical" evidence="1">
    <location>
        <begin position="7"/>
        <end position="25"/>
    </location>
</feature>
<dbReference type="AlphaFoldDB" id="A0AAF0QBD9"/>
<keyword evidence="1" id="KW-0472">Membrane</keyword>
<keyword evidence="1" id="KW-1133">Transmembrane helix</keyword>
<protein>
    <submittedName>
        <fullName evidence="2">Uncharacterized protein</fullName>
    </submittedName>
</protein>
<dbReference type="EMBL" id="CP133614">
    <property type="protein sequence ID" value="WMV19978.1"/>
    <property type="molecule type" value="Genomic_DNA"/>
</dbReference>
<sequence length="26" mass="3199">MRQMKQAVNYFYTALLQYNFGLYFST</sequence>
<keyword evidence="3" id="KW-1185">Reference proteome</keyword>
<evidence type="ECO:0000313" key="2">
    <source>
        <dbReference type="EMBL" id="WMV19978.1"/>
    </source>
</evidence>
<name>A0AAF0QBD9_SOLVR</name>
<evidence type="ECO:0000313" key="3">
    <source>
        <dbReference type="Proteomes" id="UP001234989"/>
    </source>
</evidence>
<organism evidence="2 3">
    <name type="scientific">Solanum verrucosum</name>
    <dbReference type="NCBI Taxonomy" id="315347"/>
    <lineage>
        <taxon>Eukaryota</taxon>
        <taxon>Viridiplantae</taxon>
        <taxon>Streptophyta</taxon>
        <taxon>Embryophyta</taxon>
        <taxon>Tracheophyta</taxon>
        <taxon>Spermatophyta</taxon>
        <taxon>Magnoliopsida</taxon>
        <taxon>eudicotyledons</taxon>
        <taxon>Gunneridae</taxon>
        <taxon>Pentapetalae</taxon>
        <taxon>asterids</taxon>
        <taxon>lamiids</taxon>
        <taxon>Solanales</taxon>
        <taxon>Solanaceae</taxon>
        <taxon>Solanoideae</taxon>
        <taxon>Solaneae</taxon>
        <taxon>Solanum</taxon>
    </lineage>
</organism>
<gene>
    <name evidence="2" type="ORF">MTR67_013363</name>
</gene>
<reference evidence="2" key="1">
    <citation type="submission" date="2023-08" db="EMBL/GenBank/DDBJ databases">
        <title>A de novo genome assembly of Solanum verrucosum Schlechtendal, a Mexican diploid species geographically isolated from the other diploid A-genome species in potato relatives.</title>
        <authorList>
            <person name="Hosaka K."/>
        </authorList>
    </citation>
    <scope>NUCLEOTIDE SEQUENCE</scope>
    <source>
        <tissue evidence="2">Young leaves</tissue>
    </source>
</reference>